<accession>A0ABR3EQX1</accession>
<feature type="compositionally biased region" description="Polar residues" evidence="1">
    <location>
        <begin position="329"/>
        <end position="341"/>
    </location>
</feature>
<gene>
    <name evidence="2" type="ORF">V5O48_016772</name>
</gene>
<feature type="region of interest" description="Disordered" evidence="1">
    <location>
        <begin position="329"/>
        <end position="368"/>
    </location>
</feature>
<organism evidence="2 3">
    <name type="scientific">Marasmius crinis-equi</name>
    <dbReference type="NCBI Taxonomy" id="585013"/>
    <lineage>
        <taxon>Eukaryota</taxon>
        <taxon>Fungi</taxon>
        <taxon>Dikarya</taxon>
        <taxon>Basidiomycota</taxon>
        <taxon>Agaricomycotina</taxon>
        <taxon>Agaricomycetes</taxon>
        <taxon>Agaricomycetidae</taxon>
        <taxon>Agaricales</taxon>
        <taxon>Marasmiineae</taxon>
        <taxon>Marasmiaceae</taxon>
        <taxon>Marasmius</taxon>
    </lineage>
</organism>
<sequence>MKPGPKVDFQVVETENVRDFFVVEGSVFSRATWGDSGQLPLPPIPTVPEGRDSLDPNRVNDVFAVRRTTWFDPNRPYLALLPRFDMLRSDTHPAFRCLCYAPGRYPLVEIAPNRYKLDPAVIAKWDVLEQWIKRIVSLLIKIGGVGPPVMSKHFAFWPYPASYGYQRIVGTWSNVQRMAASARDSFLPLIAACSLFILHCQHRAKQDPLFDWKARLTPNQNYADLSKHKGAEIEFGDRYSTENHAAWIYEILHSFAADWRVERIGAIFDAKDSTTEYFNLMFKDLNMPIIFHWGSLSTLSLTGVHKTGINEHFHLLGPTSSDIEALLRKQSTGSPTPSTILPSDPNPPSATLPSDSNPPPTTLPSDSEIDRDCLIKRIPVQTDSGQQPGELVKDFLERRRLDDEQKALRASSGDLESWVNREREAKKFQCPGRRGPQVWYWEKNYFGDGPTDFFRVRTQLQRADARGIWTLYRNPKKVYNARANCWDICSELGDDPAPIDDRTWDEDDVDWEVDVSMPEEPDPIPTYSQLHGDYMEGVVEEGRPSQSPRPIGVTGLGSQRDSGNMQYPEDTGETDSASKAAVEGDGDTITEGPREIEPQLEEGELEEREVKEDASSSKSLAIKSLTLADQVSAQLLMPSEDMEENEIRFPDTIYDIAYSRYSYAGYSLASGTNPERVTWKFSAEALGNGRWFNTAGCDQLLEETPESSEIRERLQDFFTRLAKGTTEINATFDLFYPDSQISLRGYRRFGVIRRQVGEETMYQLNGIASQEDFHLLIPDPVTVLQIFRMYWGPTLVDVARQLIRTGVRFHPVVPGPPCPRGQPQTQRLKGEPRLGYRPKEYRPDRNDYWAYESARNQFLRGPRGKVALLEGGLVSRFARAVVDEEIAVYGPDSPTVVSSGHCFFEVDGTGYWGDILTDEEIDFICGVYYCATDRTQNWGDPAFLSTHRSWYPRPGAFKSSNLNIGFWSKDCERWYQHRVHECRHKQTDVKSAKKWKDGMKWNHKVQKMTKTARSIAYEFLKEKYP</sequence>
<feature type="compositionally biased region" description="Acidic residues" evidence="1">
    <location>
        <begin position="598"/>
        <end position="607"/>
    </location>
</feature>
<feature type="region of interest" description="Disordered" evidence="1">
    <location>
        <begin position="539"/>
        <end position="616"/>
    </location>
</feature>
<protein>
    <submittedName>
        <fullName evidence="2">Uncharacterized protein</fullName>
    </submittedName>
</protein>
<evidence type="ECO:0000256" key="1">
    <source>
        <dbReference type="SAM" id="MobiDB-lite"/>
    </source>
</evidence>
<feature type="region of interest" description="Disordered" evidence="1">
    <location>
        <begin position="814"/>
        <end position="836"/>
    </location>
</feature>
<dbReference type="Proteomes" id="UP001465976">
    <property type="component" value="Unassembled WGS sequence"/>
</dbReference>
<dbReference type="EMBL" id="JBAHYK010002349">
    <property type="protein sequence ID" value="KAL0565251.1"/>
    <property type="molecule type" value="Genomic_DNA"/>
</dbReference>
<evidence type="ECO:0000313" key="3">
    <source>
        <dbReference type="Proteomes" id="UP001465976"/>
    </source>
</evidence>
<feature type="compositionally biased region" description="Polar residues" evidence="1">
    <location>
        <begin position="556"/>
        <end position="565"/>
    </location>
</feature>
<evidence type="ECO:0000313" key="2">
    <source>
        <dbReference type="EMBL" id="KAL0565251.1"/>
    </source>
</evidence>
<comment type="caution">
    <text evidence="2">The sequence shown here is derived from an EMBL/GenBank/DDBJ whole genome shotgun (WGS) entry which is preliminary data.</text>
</comment>
<proteinExistence type="predicted"/>
<name>A0ABR3EQX1_9AGAR</name>
<keyword evidence="3" id="KW-1185">Reference proteome</keyword>
<feature type="compositionally biased region" description="Pro residues" evidence="1">
    <location>
        <begin position="344"/>
        <end position="362"/>
    </location>
</feature>
<reference evidence="2 3" key="1">
    <citation type="submission" date="2024-02" db="EMBL/GenBank/DDBJ databases">
        <title>A draft genome for the cacao thread blight pathogen Marasmius crinis-equi.</title>
        <authorList>
            <person name="Cohen S.P."/>
            <person name="Baruah I.K."/>
            <person name="Amoako-Attah I."/>
            <person name="Bukari Y."/>
            <person name="Meinhardt L.W."/>
            <person name="Bailey B.A."/>
        </authorList>
    </citation>
    <scope>NUCLEOTIDE SEQUENCE [LARGE SCALE GENOMIC DNA]</scope>
    <source>
        <strain evidence="2 3">GH-76</strain>
    </source>
</reference>